<evidence type="ECO:0000313" key="2">
    <source>
        <dbReference type="Proteomes" id="UP000275078"/>
    </source>
</evidence>
<dbReference type="EMBL" id="ML119647">
    <property type="protein sequence ID" value="RPA87091.1"/>
    <property type="molecule type" value="Genomic_DNA"/>
</dbReference>
<keyword evidence="2" id="KW-1185">Reference proteome</keyword>
<reference evidence="1 2" key="1">
    <citation type="journal article" date="2018" name="Nat. Ecol. Evol.">
        <title>Pezizomycetes genomes reveal the molecular basis of ectomycorrhizal truffle lifestyle.</title>
        <authorList>
            <person name="Murat C."/>
            <person name="Payen T."/>
            <person name="Noel B."/>
            <person name="Kuo A."/>
            <person name="Morin E."/>
            <person name="Chen J."/>
            <person name="Kohler A."/>
            <person name="Krizsan K."/>
            <person name="Balestrini R."/>
            <person name="Da Silva C."/>
            <person name="Montanini B."/>
            <person name="Hainaut M."/>
            <person name="Levati E."/>
            <person name="Barry K.W."/>
            <person name="Belfiori B."/>
            <person name="Cichocki N."/>
            <person name="Clum A."/>
            <person name="Dockter R.B."/>
            <person name="Fauchery L."/>
            <person name="Guy J."/>
            <person name="Iotti M."/>
            <person name="Le Tacon F."/>
            <person name="Lindquist E.A."/>
            <person name="Lipzen A."/>
            <person name="Malagnac F."/>
            <person name="Mello A."/>
            <person name="Molinier V."/>
            <person name="Miyauchi S."/>
            <person name="Poulain J."/>
            <person name="Riccioni C."/>
            <person name="Rubini A."/>
            <person name="Sitrit Y."/>
            <person name="Splivallo R."/>
            <person name="Traeger S."/>
            <person name="Wang M."/>
            <person name="Zifcakova L."/>
            <person name="Wipf D."/>
            <person name="Zambonelli A."/>
            <person name="Paolocci F."/>
            <person name="Nowrousian M."/>
            <person name="Ottonello S."/>
            <person name="Baldrian P."/>
            <person name="Spatafora J.W."/>
            <person name="Henrissat B."/>
            <person name="Nagy L.G."/>
            <person name="Aury J.M."/>
            <person name="Wincker P."/>
            <person name="Grigoriev I.V."/>
            <person name="Bonfante P."/>
            <person name="Martin F.M."/>
        </authorList>
    </citation>
    <scope>NUCLEOTIDE SEQUENCE [LARGE SCALE GENOMIC DNA]</scope>
    <source>
        <strain evidence="1 2">RN42</strain>
    </source>
</reference>
<evidence type="ECO:0000313" key="1">
    <source>
        <dbReference type="EMBL" id="RPA87091.1"/>
    </source>
</evidence>
<protein>
    <submittedName>
        <fullName evidence="1">Uncharacterized protein</fullName>
    </submittedName>
</protein>
<dbReference type="Proteomes" id="UP000275078">
    <property type="component" value="Unassembled WGS sequence"/>
</dbReference>
<sequence>MIARSALGSNNLLLAQDLYLAVANFNLNDQRSSDIVTVNMSEASDDSFASYSTAEYMYMSEPFTHNWYYEGGYKGPLFEYFLRHTDDPIEGIETNRAEDFSHSDLGAISEWLYCSHGIDDPQVRGRPAIIPELFSVVEEIVWCLCQPLDHGRDNKVLNEFHVRVCSKLVYQKVPFRERYHRGLLRNHQVELVHVVLEKLLQELKHLASNDSETLEDEQVMLVRRAGWLLEGFLLSERFRSERLELLLLSYVQESKVANMGVVKGLRAHEMLFKEAEYGPESHLEKDDKGSVDSEDYWEKLKDGFRDILGDNV</sequence>
<gene>
    <name evidence="1" type="ORF">BJ508DRAFT_320981</name>
</gene>
<accession>A0A3N4IS95</accession>
<organism evidence="1 2">
    <name type="scientific">Ascobolus immersus RN42</name>
    <dbReference type="NCBI Taxonomy" id="1160509"/>
    <lineage>
        <taxon>Eukaryota</taxon>
        <taxon>Fungi</taxon>
        <taxon>Dikarya</taxon>
        <taxon>Ascomycota</taxon>
        <taxon>Pezizomycotina</taxon>
        <taxon>Pezizomycetes</taxon>
        <taxon>Pezizales</taxon>
        <taxon>Ascobolaceae</taxon>
        <taxon>Ascobolus</taxon>
    </lineage>
</organism>
<proteinExistence type="predicted"/>
<name>A0A3N4IS95_ASCIM</name>
<dbReference type="AlphaFoldDB" id="A0A3N4IS95"/>